<dbReference type="EMBL" id="CP001619">
    <property type="protein sequence ID" value="ACT96631.1"/>
    <property type="molecule type" value="Genomic_DNA"/>
</dbReference>
<dbReference type="HOGENOM" id="CLU_2769230_0_0_10"/>
<proteinExistence type="predicted"/>
<organism evidence="1 2">
    <name type="scientific">Dyadobacter fermentans (strain ATCC 700827 / DSM 18053 / CIP 107007 / KCTC 52180 / NS114)</name>
    <dbReference type="NCBI Taxonomy" id="471854"/>
    <lineage>
        <taxon>Bacteria</taxon>
        <taxon>Pseudomonadati</taxon>
        <taxon>Bacteroidota</taxon>
        <taxon>Cytophagia</taxon>
        <taxon>Cytophagales</taxon>
        <taxon>Spirosomataceae</taxon>
        <taxon>Dyadobacter</taxon>
    </lineage>
</organism>
<name>C6VUE9_DYAFD</name>
<sequence>MLEYNIKVQPGHMVAVVVNLLHDLASSELIDISPMPPRVHLNDEHIRQIVEMIDLTTLSERGDLGSEFP</sequence>
<accession>C6VUE9</accession>
<protein>
    <submittedName>
        <fullName evidence="1">Uncharacterized protein</fullName>
    </submittedName>
</protein>
<evidence type="ECO:0000313" key="2">
    <source>
        <dbReference type="Proteomes" id="UP000002011"/>
    </source>
</evidence>
<keyword evidence="2" id="KW-1185">Reference proteome</keyword>
<reference evidence="1 2" key="1">
    <citation type="journal article" date="2009" name="Stand. Genomic Sci.">
        <title>Complete genome sequence of Dyadobacter fermentans type strain (NS114).</title>
        <authorList>
            <person name="Lang E."/>
            <person name="Lapidus A."/>
            <person name="Chertkov O."/>
            <person name="Brettin T."/>
            <person name="Detter J.C."/>
            <person name="Han C."/>
            <person name="Copeland A."/>
            <person name="Glavina Del Rio T."/>
            <person name="Nolan M."/>
            <person name="Chen F."/>
            <person name="Lucas S."/>
            <person name="Tice H."/>
            <person name="Cheng J.F."/>
            <person name="Land M."/>
            <person name="Hauser L."/>
            <person name="Chang Y.J."/>
            <person name="Jeffries C.D."/>
            <person name="Kopitz M."/>
            <person name="Bruce D."/>
            <person name="Goodwin L."/>
            <person name="Pitluck S."/>
            <person name="Ovchinnikova G."/>
            <person name="Pati A."/>
            <person name="Ivanova N."/>
            <person name="Mavrommatis K."/>
            <person name="Chen A."/>
            <person name="Palaniappan K."/>
            <person name="Chain P."/>
            <person name="Bristow J."/>
            <person name="Eisen J.A."/>
            <person name="Markowitz V."/>
            <person name="Hugenholtz P."/>
            <person name="Goker M."/>
            <person name="Rohde M."/>
            <person name="Kyrpides N.C."/>
            <person name="Klenk H.P."/>
        </authorList>
    </citation>
    <scope>NUCLEOTIDE SEQUENCE [LARGE SCALE GENOMIC DNA]</scope>
    <source>
        <strain evidence="2">ATCC 700827 / DSM 18053 / CIP 107007 / KCTC 52180 / NS114</strain>
    </source>
</reference>
<dbReference type="KEGG" id="dfe:Dfer_5439"/>
<dbReference type="Proteomes" id="UP000002011">
    <property type="component" value="Chromosome"/>
</dbReference>
<gene>
    <name evidence="1" type="ordered locus">Dfer_5439</name>
</gene>
<dbReference type="AlphaFoldDB" id="C6VUE9"/>
<evidence type="ECO:0000313" key="1">
    <source>
        <dbReference type="EMBL" id="ACT96631.1"/>
    </source>
</evidence>